<dbReference type="InterPro" id="IPR023210">
    <property type="entry name" value="NADP_OxRdtase_dom"/>
</dbReference>
<evidence type="ECO:0000259" key="1">
    <source>
        <dbReference type="Pfam" id="PF00248"/>
    </source>
</evidence>
<dbReference type="InterPro" id="IPR036812">
    <property type="entry name" value="NAD(P)_OxRdtase_dom_sf"/>
</dbReference>
<evidence type="ECO:0000313" key="2">
    <source>
        <dbReference type="EMBL" id="PWB74677.1"/>
    </source>
</evidence>
<dbReference type="Pfam" id="PF00248">
    <property type="entry name" value="Aldo_ket_red"/>
    <property type="match status" value="1"/>
</dbReference>
<dbReference type="InterPro" id="IPR053135">
    <property type="entry name" value="AKR2_Oxidoreductase"/>
</dbReference>
<dbReference type="AlphaFoldDB" id="A0A855X8S0"/>
<protein>
    <submittedName>
        <fullName evidence="2">Aldo/keto reductase</fullName>
    </submittedName>
</protein>
<dbReference type="PANTHER" id="PTHR43312:SF1">
    <property type="entry name" value="NADP-DEPENDENT OXIDOREDUCTASE DOMAIN-CONTAINING PROTEIN"/>
    <property type="match status" value="1"/>
</dbReference>
<feature type="domain" description="NADP-dependent oxidoreductase" evidence="1">
    <location>
        <begin position="31"/>
        <end position="192"/>
    </location>
</feature>
<dbReference type="PANTHER" id="PTHR43312">
    <property type="entry name" value="D-THREO-ALDOSE 1-DEHYDROGENASE"/>
    <property type="match status" value="1"/>
</dbReference>
<gene>
    <name evidence="2" type="ORF">C3F09_03620</name>
</gene>
<dbReference type="Gene3D" id="3.20.20.100">
    <property type="entry name" value="NADP-dependent oxidoreductase domain"/>
    <property type="match status" value="1"/>
</dbReference>
<comment type="caution">
    <text evidence="2">The sequence shown here is derived from an EMBL/GenBank/DDBJ whole genome shotgun (WGS) entry which is preliminary data.</text>
</comment>
<reference evidence="2 3" key="1">
    <citation type="journal article" date="2018" name="ISME J.">
        <title>A methanotrophic archaeon couples anaerobic oxidation of methane to Fe(III) reduction.</title>
        <authorList>
            <person name="Cai C."/>
            <person name="Leu A.O."/>
            <person name="Xie G.J."/>
            <person name="Guo J."/>
            <person name="Feng Y."/>
            <person name="Zhao J.X."/>
            <person name="Tyson G.W."/>
            <person name="Yuan Z."/>
            <person name="Hu S."/>
        </authorList>
    </citation>
    <scope>NUCLEOTIDE SEQUENCE [LARGE SCALE GENOMIC DNA]</scope>
    <source>
        <strain evidence="2">FeB_12</strain>
    </source>
</reference>
<name>A0A855X8S0_9BACT</name>
<dbReference type="SUPFAM" id="SSF51430">
    <property type="entry name" value="NAD(P)-linked oxidoreductase"/>
    <property type="match status" value="1"/>
</dbReference>
<proteinExistence type="predicted"/>
<evidence type="ECO:0000313" key="3">
    <source>
        <dbReference type="Proteomes" id="UP000250918"/>
    </source>
</evidence>
<sequence>MGQGFDRATLGNTGVEACRLGLSASYWPGKKTVYRAFDAGINFFFLFGIDRQMVAALRDLTQSHRQEMVITTGAYNYIWARQNVRRAFERRLKQLKTDRIDFFLFLGVMKEKEMPQQVVEDLVRLREEGKVRGIGLSTHDRRFAGRLVSEGLLDTFMIRYNAAHRGAELDIFPHLAAHNPTLISYTATRWSFLIRRPKNWPQEGRVPTAPMCYRFVLSNPNVDVCLTAPRNLKQLEENLTSLSAGPLSVEEMAFMREFGDVVHHTKKYFM</sequence>
<dbReference type="EMBL" id="PQAP01000024">
    <property type="protein sequence ID" value="PWB74677.1"/>
    <property type="molecule type" value="Genomic_DNA"/>
</dbReference>
<organism evidence="2 3">
    <name type="scientific">candidate division GN15 bacterium</name>
    <dbReference type="NCBI Taxonomy" id="2072418"/>
    <lineage>
        <taxon>Bacteria</taxon>
        <taxon>candidate division GN15</taxon>
    </lineage>
</organism>
<accession>A0A855X8S0</accession>
<dbReference type="Proteomes" id="UP000250918">
    <property type="component" value="Unassembled WGS sequence"/>
</dbReference>